<evidence type="ECO:0000256" key="3">
    <source>
        <dbReference type="ARBA" id="ARBA00022676"/>
    </source>
</evidence>
<evidence type="ECO:0000313" key="14">
    <source>
        <dbReference type="EMBL" id="GAA4016660.1"/>
    </source>
</evidence>
<evidence type="ECO:0000256" key="12">
    <source>
        <dbReference type="SAM" id="MobiDB-lite"/>
    </source>
</evidence>
<protein>
    <recommendedName>
        <fullName evidence="11">Biosynthetic peptidoglycan transglycosylase</fullName>
        <ecNumber evidence="11">2.4.99.28</ecNumber>
    </recommendedName>
    <alternativeName>
        <fullName evidence="11">Glycan polymerase</fullName>
    </alternativeName>
    <alternativeName>
        <fullName evidence="11">Peptidoglycan glycosyltransferase MtgA</fullName>
        <shortName evidence="11">PGT</shortName>
    </alternativeName>
</protein>
<comment type="function">
    <text evidence="11">Peptidoglycan polymerase that catalyzes glycan chain elongation from lipid-linked precursors.</text>
</comment>
<keyword evidence="10 11" id="KW-0961">Cell wall biogenesis/degradation</keyword>
<accession>A0ABP7SUG4</accession>
<dbReference type="NCBIfam" id="TIGR02070">
    <property type="entry name" value="mono_pep_trsgly"/>
    <property type="match status" value="1"/>
</dbReference>
<comment type="subcellular location">
    <subcellularLocation>
        <location evidence="11">Cell inner membrane</location>
        <topology evidence="11">Single-pass membrane protein</topology>
    </subcellularLocation>
</comment>
<dbReference type="Proteomes" id="UP001500235">
    <property type="component" value="Unassembled WGS sequence"/>
</dbReference>
<dbReference type="PANTHER" id="PTHR30400:SF0">
    <property type="entry name" value="BIOSYNTHETIC PEPTIDOGLYCAN TRANSGLYCOSYLASE"/>
    <property type="match status" value="1"/>
</dbReference>
<keyword evidence="1 11" id="KW-1003">Cell membrane</keyword>
<feature type="compositionally biased region" description="Pro residues" evidence="12">
    <location>
        <begin position="284"/>
        <end position="300"/>
    </location>
</feature>
<comment type="similarity">
    <text evidence="11">Belongs to the glycosyltransferase 51 family.</text>
</comment>
<reference evidence="15" key="1">
    <citation type="journal article" date="2019" name="Int. J. Syst. Evol. Microbiol.">
        <title>The Global Catalogue of Microorganisms (GCM) 10K type strain sequencing project: providing services to taxonomists for standard genome sequencing and annotation.</title>
        <authorList>
            <consortium name="The Broad Institute Genomics Platform"/>
            <consortium name="The Broad Institute Genome Sequencing Center for Infectious Disease"/>
            <person name="Wu L."/>
            <person name="Ma J."/>
        </authorList>
    </citation>
    <scope>NUCLEOTIDE SEQUENCE [LARGE SCALE GENOMIC DNA]</scope>
    <source>
        <strain evidence="15">JCM 17563</strain>
    </source>
</reference>
<evidence type="ECO:0000256" key="8">
    <source>
        <dbReference type="ARBA" id="ARBA00022989"/>
    </source>
</evidence>
<keyword evidence="3 11" id="KW-0328">Glycosyltransferase</keyword>
<evidence type="ECO:0000256" key="10">
    <source>
        <dbReference type="ARBA" id="ARBA00023316"/>
    </source>
</evidence>
<keyword evidence="5 11" id="KW-0812">Transmembrane</keyword>
<comment type="caution">
    <text evidence="14">The sequence shown here is derived from an EMBL/GenBank/DDBJ whole genome shotgun (WGS) entry which is preliminary data.</text>
</comment>
<keyword evidence="7 11" id="KW-0573">Peptidoglycan synthesis</keyword>
<dbReference type="InterPro" id="IPR036950">
    <property type="entry name" value="PBP_transglycosylase"/>
</dbReference>
<keyword evidence="2 11" id="KW-0997">Cell inner membrane</keyword>
<feature type="domain" description="Glycosyl transferase family 51" evidence="13">
    <location>
        <begin position="59"/>
        <end position="208"/>
    </location>
</feature>
<comment type="pathway">
    <text evidence="11">Cell wall biogenesis; peptidoglycan biosynthesis.</text>
</comment>
<dbReference type="SUPFAM" id="SSF53955">
    <property type="entry name" value="Lysozyme-like"/>
    <property type="match status" value="1"/>
</dbReference>
<keyword evidence="8 11" id="KW-1133">Transmembrane helix</keyword>
<dbReference type="InterPro" id="IPR023346">
    <property type="entry name" value="Lysozyme-like_dom_sf"/>
</dbReference>
<evidence type="ECO:0000256" key="5">
    <source>
        <dbReference type="ARBA" id="ARBA00022692"/>
    </source>
</evidence>
<feature type="transmembrane region" description="Helical" evidence="11">
    <location>
        <begin position="20"/>
        <end position="42"/>
    </location>
</feature>
<evidence type="ECO:0000256" key="2">
    <source>
        <dbReference type="ARBA" id="ARBA00022519"/>
    </source>
</evidence>
<keyword evidence="15" id="KW-1185">Reference proteome</keyword>
<dbReference type="EMBL" id="BAABBQ010000001">
    <property type="protein sequence ID" value="GAA4016660.1"/>
    <property type="molecule type" value="Genomic_DNA"/>
</dbReference>
<dbReference type="InterPro" id="IPR001264">
    <property type="entry name" value="Glyco_trans_51"/>
</dbReference>
<evidence type="ECO:0000256" key="6">
    <source>
        <dbReference type="ARBA" id="ARBA00022960"/>
    </source>
</evidence>
<evidence type="ECO:0000256" key="1">
    <source>
        <dbReference type="ARBA" id="ARBA00022475"/>
    </source>
</evidence>
<evidence type="ECO:0000256" key="11">
    <source>
        <dbReference type="HAMAP-Rule" id="MF_00766"/>
    </source>
</evidence>
<dbReference type="EC" id="2.4.99.28" evidence="11"/>
<keyword evidence="6 11" id="KW-0133">Cell shape</keyword>
<keyword evidence="4 11" id="KW-0808">Transferase</keyword>
<comment type="catalytic activity">
    <reaction evidence="11">
        <text>[GlcNAc-(1-&gt;4)-Mur2Ac(oyl-L-Ala-gamma-D-Glu-L-Lys-D-Ala-D-Ala)](n)-di-trans,octa-cis-undecaprenyl diphosphate + beta-D-GlcNAc-(1-&gt;4)-Mur2Ac(oyl-L-Ala-gamma-D-Glu-L-Lys-D-Ala-D-Ala)-di-trans,octa-cis-undecaprenyl diphosphate = [GlcNAc-(1-&gt;4)-Mur2Ac(oyl-L-Ala-gamma-D-Glu-L-Lys-D-Ala-D-Ala)](n+1)-di-trans,octa-cis-undecaprenyl diphosphate + di-trans,octa-cis-undecaprenyl diphosphate + H(+)</text>
        <dbReference type="Rhea" id="RHEA:23708"/>
        <dbReference type="Rhea" id="RHEA-COMP:9602"/>
        <dbReference type="Rhea" id="RHEA-COMP:9603"/>
        <dbReference type="ChEBI" id="CHEBI:15378"/>
        <dbReference type="ChEBI" id="CHEBI:58405"/>
        <dbReference type="ChEBI" id="CHEBI:60033"/>
        <dbReference type="ChEBI" id="CHEBI:78435"/>
        <dbReference type="EC" id="2.4.99.28"/>
    </reaction>
</comment>
<organism evidence="14 15">
    <name type="scientific">Sphingomonas swuensis</name>
    <dbReference type="NCBI Taxonomy" id="977800"/>
    <lineage>
        <taxon>Bacteria</taxon>
        <taxon>Pseudomonadati</taxon>
        <taxon>Pseudomonadota</taxon>
        <taxon>Alphaproteobacteria</taxon>
        <taxon>Sphingomonadales</taxon>
        <taxon>Sphingomonadaceae</taxon>
        <taxon>Sphingomonas</taxon>
    </lineage>
</organism>
<evidence type="ECO:0000259" key="13">
    <source>
        <dbReference type="Pfam" id="PF00912"/>
    </source>
</evidence>
<sequence length="324" mass="34725">MARSPTRSTRRSLPARLFLLLVKLAVGFVLLSALWVLAYRFINPPLTFTMAGDLLAGRGATRDWMSLDEIDRDIVRGVIAAEDSKFCSHRGFDWDAISDAARRNASGGRIRGGSTISQQTAKNAFLWQGGGYARKGLEAWFTFLAERLWGKRRIMEVYLNVAETGIGTYGVNAGAQRYFGHDAAAMTRTEAARLAAVLPLPKGREAIAPQGFTRRYGNSIAARIGVVARDGLDGCVYEGTVAPRDRTPPPSRKPQSLPGDDVETATPPPPPPPAEVLDSLPAAPAEPPSPAPDAAPPAPVVEPAEPEDEPPQPDPEPQANTDAG</sequence>
<dbReference type="InterPro" id="IPR011812">
    <property type="entry name" value="Pep_trsgly"/>
</dbReference>
<evidence type="ECO:0000256" key="4">
    <source>
        <dbReference type="ARBA" id="ARBA00022679"/>
    </source>
</evidence>
<evidence type="ECO:0000313" key="15">
    <source>
        <dbReference type="Proteomes" id="UP001500235"/>
    </source>
</evidence>
<dbReference type="Pfam" id="PF00912">
    <property type="entry name" value="Transgly"/>
    <property type="match status" value="1"/>
</dbReference>
<proteinExistence type="inferred from homology"/>
<name>A0ABP7SUG4_9SPHN</name>
<dbReference type="Gene3D" id="1.10.3810.10">
    <property type="entry name" value="Biosynthetic peptidoglycan transglycosylase-like"/>
    <property type="match status" value="1"/>
</dbReference>
<dbReference type="HAMAP" id="MF_00766">
    <property type="entry name" value="PGT_MtgA"/>
    <property type="match status" value="1"/>
</dbReference>
<gene>
    <name evidence="11" type="primary">mtgA</name>
    <name evidence="14" type="ORF">GCM10022280_14660</name>
</gene>
<dbReference type="PANTHER" id="PTHR30400">
    <property type="entry name" value="MONOFUNCTIONAL BIOSYNTHETIC PEPTIDOGLYCAN TRANSGLYCOSYLASE"/>
    <property type="match status" value="1"/>
</dbReference>
<evidence type="ECO:0000256" key="9">
    <source>
        <dbReference type="ARBA" id="ARBA00023136"/>
    </source>
</evidence>
<evidence type="ECO:0000256" key="7">
    <source>
        <dbReference type="ARBA" id="ARBA00022984"/>
    </source>
</evidence>
<feature type="region of interest" description="Disordered" evidence="12">
    <location>
        <begin position="239"/>
        <end position="324"/>
    </location>
</feature>
<keyword evidence="9 11" id="KW-0472">Membrane</keyword>